<evidence type="ECO:0000256" key="1">
    <source>
        <dbReference type="SAM" id="SignalP"/>
    </source>
</evidence>
<keyword evidence="3" id="KW-1185">Reference proteome</keyword>
<keyword evidence="1" id="KW-0732">Signal</keyword>
<reference evidence="2" key="1">
    <citation type="submission" date="2023-07" db="EMBL/GenBank/DDBJ databases">
        <authorList>
            <person name="Kim M."/>
        </authorList>
    </citation>
    <scope>NUCLEOTIDE SEQUENCE</scope>
    <source>
        <strain evidence="2">BIUV-7</strain>
    </source>
</reference>
<evidence type="ECO:0000313" key="3">
    <source>
        <dbReference type="Proteomes" id="UP001169764"/>
    </source>
</evidence>
<proteinExistence type="predicted"/>
<gene>
    <name evidence="2" type="ORF">Q4F19_08210</name>
</gene>
<comment type="caution">
    <text evidence="2">The sequence shown here is derived from an EMBL/GenBank/DDBJ whole genome shotgun (WGS) entry which is preliminary data.</text>
</comment>
<sequence>MPLAARLVTHAMLAAIAVVHSPASGAAASCLLVGDSTVVGTARALRNAFNLQCETQARERVTTAAILRWPASTARHRIAVIGAGSNDAGGPKLSRNLAVLRAAIHADQVIWLKPYEPRASAIVAGLASVRGDFAIDLARFPSRDRVHPGNYISVARAIEVLANAPFNGATLNPTSSRGRSFLSNALPVSPHARRADIITASNDQGG</sequence>
<evidence type="ECO:0008006" key="4">
    <source>
        <dbReference type="Google" id="ProtNLM"/>
    </source>
</evidence>
<name>A0ABT8Y7R5_9SPHN</name>
<feature type="chain" id="PRO_5045841883" description="SGNH/GDSL hydrolase family protein" evidence="1">
    <location>
        <begin position="27"/>
        <end position="206"/>
    </location>
</feature>
<feature type="signal peptide" evidence="1">
    <location>
        <begin position="1"/>
        <end position="26"/>
    </location>
</feature>
<organism evidence="2 3">
    <name type="scientific">Sphingomonas natans</name>
    <dbReference type="NCBI Taxonomy" id="3063330"/>
    <lineage>
        <taxon>Bacteria</taxon>
        <taxon>Pseudomonadati</taxon>
        <taxon>Pseudomonadota</taxon>
        <taxon>Alphaproteobacteria</taxon>
        <taxon>Sphingomonadales</taxon>
        <taxon>Sphingomonadaceae</taxon>
        <taxon>Sphingomonas</taxon>
    </lineage>
</organism>
<accession>A0ABT8Y7R5</accession>
<protein>
    <recommendedName>
        <fullName evidence="4">SGNH/GDSL hydrolase family protein</fullName>
    </recommendedName>
</protein>
<dbReference type="EMBL" id="JAUOTP010000003">
    <property type="protein sequence ID" value="MDO6414361.1"/>
    <property type="molecule type" value="Genomic_DNA"/>
</dbReference>
<dbReference type="Proteomes" id="UP001169764">
    <property type="component" value="Unassembled WGS sequence"/>
</dbReference>
<dbReference type="PROSITE" id="PS51257">
    <property type="entry name" value="PROKAR_LIPOPROTEIN"/>
    <property type="match status" value="1"/>
</dbReference>
<evidence type="ECO:0000313" key="2">
    <source>
        <dbReference type="EMBL" id="MDO6414361.1"/>
    </source>
</evidence>